<dbReference type="PANTHER" id="PTHR11062">
    <property type="entry name" value="EXOSTOSIN HEPARAN SULFATE GLYCOSYLTRANSFERASE -RELATED"/>
    <property type="match status" value="1"/>
</dbReference>
<reference evidence="7 9" key="1">
    <citation type="journal article" date="2008" name="Science">
        <title>The Physcomitrella genome reveals evolutionary insights into the conquest of land by plants.</title>
        <authorList>
            <person name="Rensing S."/>
            <person name="Lang D."/>
            <person name="Zimmer A."/>
            <person name="Terry A."/>
            <person name="Salamov A."/>
            <person name="Shapiro H."/>
            <person name="Nishiyama T."/>
            <person name="Perroud P.-F."/>
            <person name="Lindquist E."/>
            <person name="Kamisugi Y."/>
            <person name="Tanahashi T."/>
            <person name="Sakakibara K."/>
            <person name="Fujita T."/>
            <person name="Oishi K."/>
            <person name="Shin-I T."/>
            <person name="Kuroki Y."/>
            <person name="Toyoda A."/>
            <person name="Suzuki Y."/>
            <person name="Hashimoto A."/>
            <person name="Yamaguchi K."/>
            <person name="Sugano A."/>
            <person name="Kohara Y."/>
            <person name="Fujiyama A."/>
            <person name="Anterola A."/>
            <person name="Aoki S."/>
            <person name="Ashton N."/>
            <person name="Barbazuk W.B."/>
            <person name="Barker E."/>
            <person name="Bennetzen J."/>
            <person name="Bezanilla M."/>
            <person name="Blankenship R."/>
            <person name="Cho S.H."/>
            <person name="Dutcher S."/>
            <person name="Estelle M."/>
            <person name="Fawcett J.A."/>
            <person name="Gundlach H."/>
            <person name="Hanada K."/>
            <person name="Heyl A."/>
            <person name="Hicks K.A."/>
            <person name="Hugh J."/>
            <person name="Lohr M."/>
            <person name="Mayer K."/>
            <person name="Melkozernov A."/>
            <person name="Murata T."/>
            <person name="Nelson D."/>
            <person name="Pils B."/>
            <person name="Prigge M."/>
            <person name="Reiss B."/>
            <person name="Renner T."/>
            <person name="Rombauts S."/>
            <person name="Rushton P."/>
            <person name="Sanderfoot A."/>
            <person name="Schween G."/>
            <person name="Shiu S.-H."/>
            <person name="Stueber K."/>
            <person name="Theodoulou F.L."/>
            <person name="Tu H."/>
            <person name="Van de Peer Y."/>
            <person name="Verrier P.J."/>
            <person name="Waters E."/>
            <person name="Wood A."/>
            <person name="Yang L."/>
            <person name="Cove D."/>
            <person name="Cuming A."/>
            <person name="Hasebe M."/>
            <person name="Lucas S."/>
            <person name="Mishler D.B."/>
            <person name="Reski R."/>
            <person name="Grigoriev I."/>
            <person name="Quatrano R.S."/>
            <person name="Boore J.L."/>
        </authorList>
    </citation>
    <scope>NUCLEOTIDE SEQUENCE [LARGE SCALE GENOMIC DNA]</scope>
    <source>
        <strain evidence="8 9">cv. Gransden 2004</strain>
    </source>
</reference>
<evidence type="ECO:0000313" key="8">
    <source>
        <dbReference type="EnsemblPlants" id="Pp3c3_17750V3.1"/>
    </source>
</evidence>
<keyword evidence="3" id="KW-0735">Signal-anchor</keyword>
<protein>
    <recommendedName>
        <fullName evidence="6">Exostosin GT47 domain-containing protein</fullName>
    </recommendedName>
</protein>
<evidence type="ECO:0000256" key="1">
    <source>
        <dbReference type="ARBA" id="ARBA00004323"/>
    </source>
</evidence>
<evidence type="ECO:0000256" key="3">
    <source>
        <dbReference type="ARBA" id="ARBA00022968"/>
    </source>
</evidence>
<dbReference type="KEGG" id="ppp:112279312"/>
<comment type="subcellular location">
    <subcellularLocation>
        <location evidence="1">Golgi apparatus membrane</location>
        <topology evidence="1">Single-pass type II membrane protein</topology>
    </subcellularLocation>
</comment>
<name>A0A2K1KUZ6_PHYPA</name>
<dbReference type="GO" id="GO:0016757">
    <property type="term" value="F:glycosyltransferase activity"/>
    <property type="evidence" value="ECO:0007669"/>
    <property type="project" value="InterPro"/>
</dbReference>
<gene>
    <name evidence="8" type="primary">LOC112279312</name>
    <name evidence="7" type="ORF">PHYPA_004582</name>
</gene>
<organism evidence="7">
    <name type="scientific">Physcomitrium patens</name>
    <name type="common">Spreading-leaved earth moss</name>
    <name type="synonym">Physcomitrella patens</name>
    <dbReference type="NCBI Taxonomy" id="3218"/>
    <lineage>
        <taxon>Eukaryota</taxon>
        <taxon>Viridiplantae</taxon>
        <taxon>Streptophyta</taxon>
        <taxon>Embryophyta</taxon>
        <taxon>Bryophyta</taxon>
        <taxon>Bryophytina</taxon>
        <taxon>Bryopsida</taxon>
        <taxon>Funariidae</taxon>
        <taxon>Funariales</taxon>
        <taxon>Funariaceae</taxon>
        <taxon>Physcomitrium</taxon>
    </lineage>
</organism>
<dbReference type="GeneID" id="112279312"/>
<evidence type="ECO:0000313" key="7">
    <source>
        <dbReference type="EMBL" id="PNR57588.1"/>
    </source>
</evidence>
<dbReference type="EnsemblPlants" id="Pp3c3_17750V3.3">
    <property type="protein sequence ID" value="Pp3c3_17750V3.3"/>
    <property type="gene ID" value="Pp3c3_17750"/>
</dbReference>
<reference evidence="7 9" key="2">
    <citation type="journal article" date="2018" name="Plant J.">
        <title>The Physcomitrella patens chromosome-scale assembly reveals moss genome structure and evolution.</title>
        <authorList>
            <person name="Lang D."/>
            <person name="Ullrich K.K."/>
            <person name="Murat F."/>
            <person name="Fuchs J."/>
            <person name="Jenkins J."/>
            <person name="Haas F.B."/>
            <person name="Piednoel M."/>
            <person name="Gundlach H."/>
            <person name="Van Bel M."/>
            <person name="Meyberg R."/>
            <person name="Vives C."/>
            <person name="Morata J."/>
            <person name="Symeonidi A."/>
            <person name="Hiss M."/>
            <person name="Muchero W."/>
            <person name="Kamisugi Y."/>
            <person name="Saleh O."/>
            <person name="Blanc G."/>
            <person name="Decker E.L."/>
            <person name="van Gessel N."/>
            <person name="Grimwood J."/>
            <person name="Hayes R.D."/>
            <person name="Graham S.W."/>
            <person name="Gunter L.E."/>
            <person name="McDaniel S.F."/>
            <person name="Hoernstein S.N.W."/>
            <person name="Larsson A."/>
            <person name="Li F.W."/>
            <person name="Perroud P.F."/>
            <person name="Phillips J."/>
            <person name="Ranjan P."/>
            <person name="Rokshar D.S."/>
            <person name="Rothfels C.J."/>
            <person name="Schneider L."/>
            <person name="Shu S."/>
            <person name="Stevenson D.W."/>
            <person name="Thummler F."/>
            <person name="Tillich M."/>
            <person name="Villarreal Aguilar J.C."/>
            <person name="Widiez T."/>
            <person name="Wong G.K."/>
            <person name="Wymore A."/>
            <person name="Zhang Y."/>
            <person name="Zimmer A.D."/>
            <person name="Quatrano R.S."/>
            <person name="Mayer K.F.X."/>
            <person name="Goodstein D."/>
            <person name="Casacuberta J.M."/>
            <person name="Vandepoele K."/>
            <person name="Reski R."/>
            <person name="Cuming A.C."/>
            <person name="Tuskan G.A."/>
            <person name="Maumus F."/>
            <person name="Salse J."/>
            <person name="Schmutz J."/>
            <person name="Rensing S.A."/>
        </authorList>
    </citation>
    <scope>NUCLEOTIDE SEQUENCE [LARGE SCALE GENOMIC DNA]</scope>
    <source>
        <strain evidence="8 9">cv. Gransden 2004</strain>
    </source>
</reference>
<dbReference type="Gramene" id="Pp3c3_17750V3.3">
    <property type="protein sequence ID" value="Pp3c3_17750V3.3"/>
    <property type="gene ID" value="Pp3c3_17750"/>
</dbReference>
<dbReference type="Proteomes" id="UP000006727">
    <property type="component" value="Chromosome 3"/>
</dbReference>
<feature type="transmembrane region" description="Helical" evidence="5">
    <location>
        <begin position="47"/>
        <end position="66"/>
    </location>
</feature>
<keyword evidence="5" id="KW-0472">Membrane</keyword>
<keyword evidence="5" id="KW-1133">Transmembrane helix</keyword>
<dbReference type="Gramene" id="Pp3c3_17750V3.2">
    <property type="protein sequence ID" value="Pp3c3_17750V3.2"/>
    <property type="gene ID" value="Pp3c3_17750"/>
</dbReference>
<evidence type="ECO:0000259" key="6">
    <source>
        <dbReference type="Pfam" id="PF03016"/>
    </source>
</evidence>
<dbReference type="InterPro" id="IPR004263">
    <property type="entry name" value="Exostosin"/>
</dbReference>
<dbReference type="Gramene" id="Pp3c3_17750V3.1">
    <property type="protein sequence ID" value="Pp3c3_17750V3.1"/>
    <property type="gene ID" value="Pp3c3_17750"/>
</dbReference>
<keyword evidence="4" id="KW-0333">Golgi apparatus</keyword>
<evidence type="ECO:0000256" key="4">
    <source>
        <dbReference type="ARBA" id="ARBA00023034"/>
    </source>
</evidence>
<dbReference type="InterPro" id="IPR040911">
    <property type="entry name" value="Exostosin_GT47"/>
</dbReference>
<accession>A0A2K1KUZ6</accession>
<dbReference type="GO" id="GO:0000139">
    <property type="term" value="C:Golgi membrane"/>
    <property type="evidence" value="ECO:0007669"/>
    <property type="project" value="UniProtKB-SubCell"/>
</dbReference>
<dbReference type="EnsemblPlants" id="Pp3c3_17750V3.2">
    <property type="protein sequence ID" value="Pp3c3_17750V3.2"/>
    <property type="gene ID" value="Pp3c3_17750"/>
</dbReference>
<dbReference type="EnsemblPlants" id="Pp3c3_17750V3.1">
    <property type="protein sequence ID" value="Pp3c3_17750V3.1"/>
    <property type="gene ID" value="Pp3c3_17750"/>
</dbReference>
<keyword evidence="5" id="KW-0812">Transmembrane</keyword>
<keyword evidence="9" id="KW-1185">Reference proteome</keyword>
<dbReference type="FunCoup" id="A0A2K1KUZ6">
    <property type="interactions" value="13"/>
</dbReference>
<dbReference type="RefSeq" id="XP_024369404.1">
    <property type="nucleotide sequence ID" value="XM_024513636.2"/>
</dbReference>
<reference evidence="8" key="3">
    <citation type="submission" date="2020-12" db="UniProtKB">
        <authorList>
            <consortium name="EnsemblPlants"/>
        </authorList>
    </citation>
    <scope>IDENTIFICATION</scope>
</reference>
<dbReference type="OrthoDB" id="1924787at2759"/>
<comment type="similarity">
    <text evidence="2">Belongs to the glycosyltransferase 47 family.</text>
</comment>
<sequence>MHRVSVVEWKGNGHRGIVSYGTVTSFSKHYKHEATAMSHSFWKKRRSIWLSICILFTVFVLCVSVLPAPMDVSENLETGPLELLRKGLPIEKKSYVLHERMDGLEKSRKEWQLKPDHFTFYNTLRNVPTPFNPLNLTNGIRVYVYDLPQKFNKDWLVDERCSNHLFASEVAIHKILLSSPIKTLNPYEADFFFMPVYFSCKFSSKTGFPRLGHAPKLMEDAVNHVSSMMEFWNRSGGKDHVFVAAHDFGACFHSLESEAIAHGIPEIVQSSLILQTFGVHGFHPCQAAENIQIPPYISPSTVFSYVKKPPEEQRRNIFAFFRGKMEINPKNVSGLVYSRGVRTYIYKKFSRNRRFFLKRHRADNYQLDLLRSTFCLCPLGWAPWSPRIVEAVAYGCVPVIIADNIRLPYSHAIDWSNMSLNIREHDVHKLYKILLNVAAKNLSSIQKNLWKEENRRVLLFMEPLAKGDATWHMLDRLSTKVDRSFVKHENF</sequence>
<dbReference type="OMA" id="NTHFISH"/>
<dbReference type="PaxDb" id="3218-PP1S315_20V6.1"/>
<dbReference type="Pfam" id="PF03016">
    <property type="entry name" value="Exostosin_GT47"/>
    <property type="match status" value="1"/>
</dbReference>
<dbReference type="AlphaFoldDB" id="A0A2K1KUZ6"/>
<feature type="domain" description="Exostosin GT47" evidence="6">
    <location>
        <begin position="138"/>
        <end position="434"/>
    </location>
</feature>
<evidence type="ECO:0000256" key="5">
    <source>
        <dbReference type="SAM" id="Phobius"/>
    </source>
</evidence>
<proteinExistence type="inferred from homology"/>
<evidence type="ECO:0000313" key="9">
    <source>
        <dbReference type="Proteomes" id="UP000006727"/>
    </source>
</evidence>
<dbReference type="EMBL" id="ABEU02000003">
    <property type="protein sequence ID" value="PNR57588.1"/>
    <property type="molecule type" value="Genomic_DNA"/>
</dbReference>
<evidence type="ECO:0000256" key="2">
    <source>
        <dbReference type="ARBA" id="ARBA00010271"/>
    </source>
</evidence>
<dbReference type="PANTHER" id="PTHR11062:SF229">
    <property type="entry name" value="GLUCURONOXYLAN GLUCURONOSYLTRANSFERASE IRX7-RELATED"/>
    <property type="match status" value="1"/>
</dbReference>